<evidence type="ECO:0000256" key="4">
    <source>
        <dbReference type="PROSITE-ProRule" id="PRU00176"/>
    </source>
</evidence>
<keyword evidence="3" id="KW-0469">Meiosis</keyword>
<dbReference type="Gene3D" id="3.30.70.330">
    <property type="match status" value="2"/>
</dbReference>
<evidence type="ECO:0000313" key="7">
    <source>
        <dbReference type="EMBL" id="JAU95741.1"/>
    </source>
</evidence>
<dbReference type="InterPro" id="IPR035979">
    <property type="entry name" value="RBD_domain_sf"/>
</dbReference>
<evidence type="ECO:0000259" key="6">
    <source>
        <dbReference type="PROSITE" id="PS50102"/>
    </source>
</evidence>
<dbReference type="FunFam" id="3.30.70.330:FF:000349">
    <property type="entry name" value="Protein MEI2-like 1"/>
    <property type="match status" value="1"/>
</dbReference>
<dbReference type="InterPro" id="IPR000504">
    <property type="entry name" value="RRM_dom"/>
</dbReference>
<feature type="domain" description="RRM" evidence="6">
    <location>
        <begin position="207"/>
        <end position="280"/>
    </location>
</feature>
<feature type="domain" description="RRM" evidence="6">
    <location>
        <begin position="292"/>
        <end position="365"/>
    </location>
</feature>
<dbReference type="SUPFAM" id="SSF54928">
    <property type="entry name" value="RNA-binding domain, RBD"/>
    <property type="match status" value="2"/>
</dbReference>
<dbReference type="InterPro" id="IPR012677">
    <property type="entry name" value="Nucleotide-bd_a/b_plait_sf"/>
</dbReference>
<feature type="region of interest" description="Disordered" evidence="5">
    <location>
        <begin position="453"/>
        <end position="475"/>
    </location>
</feature>
<keyword evidence="2 4" id="KW-0694">RNA-binding</keyword>
<keyword evidence="1" id="KW-0677">Repeat</keyword>
<feature type="region of interest" description="Disordered" evidence="5">
    <location>
        <begin position="850"/>
        <end position="878"/>
    </location>
</feature>
<feature type="compositionally biased region" description="Basic and acidic residues" evidence="5">
    <location>
        <begin position="696"/>
        <end position="715"/>
    </location>
</feature>
<dbReference type="PROSITE" id="PS50102">
    <property type="entry name" value="RRM"/>
    <property type="match status" value="2"/>
</dbReference>
<dbReference type="InterPro" id="IPR034453">
    <property type="entry name" value="MEI2-like_RRM1"/>
</dbReference>
<proteinExistence type="predicted"/>
<evidence type="ECO:0000256" key="1">
    <source>
        <dbReference type="ARBA" id="ARBA00022737"/>
    </source>
</evidence>
<dbReference type="CDD" id="cd12531">
    <property type="entry name" value="RRM3_MEI2_like"/>
    <property type="match status" value="1"/>
</dbReference>
<organism evidence="7">
    <name type="scientific">Noccaea caerulescens</name>
    <name type="common">Alpine penny-cress</name>
    <name type="synonym">Thlaspi caerulescens</name>
    <dbReference type="NCBI Taxonomy" id="107243"/>
    <lineage>
        <taxon>Eukaryota</taxon>
        <taxon>Viridiplantae</taxon>
        <taxon>Streptophyta</taxon>
        <taxon>Embryophyta</taxon>
        <taxon>Tracheophyta</taxon>
        <taxon>Spermatophyta</taxon>
        <taxon>Magnoliopsida</taxon>
        <taxon>eudicotyledons</taxon>
        <taxon>Gunneridae</taxon>
        <taxon>Pentapetalae</taxon>
        <taxon>rosids</taxon>
        <taxon>malvids</taxon>
        <taxon>Brassicales</taxon>
        <taxon>Brassicaceae</taxon>
        <taxon>Coluteocarpeae</taxon>
        <taxon>Noccaea</taxon>
    </lineage>
</organism>
<dbReference type="CDD" id="cd12276">
    <property type="entry name" value="RRM2_MEI2_EAR1_like"/>
    <property type="match status" value="1"/>
</dbReference>
<feature type="compositionally biased region" description="Polar residues" evidence="5">
    <location>
        <begin position="463"/>
        <end position="474"/>
    </location>
</feature>
<protein>
    <submittedName>
        <fullName evidence="7">Protein MEI2-like 1</fullName>
    </submittedName>
</protein>
<dbReference type="EMBL" id="GEVM01010197">
    <property type="protein sequence ID" value="JAU95741.1"/>
    <property type="molecule type" value="Transcribed_RNA"/>
</dbReference>
<dbReference type="InterPro" id="IPR034454">
    <property type="entry name" value="MEI2-like_RRM3"/>
</dbReference>
<dbReference type="CDD" id="cd12524">
    <property type="entry name" value="RRM1_MEI2_like"/>
    <property type="match status" value="1"/>
</dbReference>
<evidence type="ECO:0000256" key="5">
    <source>
        <dbReference type="SAM" id="MobiDB-lite"/>
    </source>
</evidence>
<dbReference type="AlphaFoldDB" id="A0A1J3JTM5"/>
<dbReference type="InterPro" id="IPR007201">
    <property type="entry name" value="Mei2-like_Rrm_C"/>
</dbReference>
<accession>A0A1J3JTM5</accession>
<evidence type="ECO:0000256" key="3">
    <source>
        <dbReference type="ARBA" id="ARBA00023254"/>
    </source>
</evidence>
<evidence type="ECO:0000256" key="2">
    <source>
        <dbReference type="ARBA" id="ARBA00022884"/>
    </source>
</evidence>
<dbReference type="Pfam" id="PF04059">
    <property type="entry name" value="RRM_2"/>
    <property type="match status" value="1"/>
</dbReference>
<dbReference type="GO" id="GO:0003729">
    <property type="term" value="F:mRNA binding"/>
    <property type="evidence" value="ECO:0007669"/>
    <property type="project" value="UniProtKB-ARBA"/>
</dbReference>
<gene>
    <name evidence="7" type="ORF">MP_TR17337_c0_g1_i1_g.49421</name>
</gene>
<feature type="region of interest" description="Disordered" evidence="5">
    <location>
        <begin position="688"/>
        <end position="715"/>
    </location>
</feature>
<dbReference type="SMART" id="SM00360">
    <property type="entry name" value="RRM"/>
    <property type="match status" value="2"/>
</dbReference>
<dbReference type="Pfam" id="PF00076">
    <property type="entry name" value="RRM_1"/>
    <property type="match status" value="2"/>
</dbReference>
<reference evidence="7" key="1">
    <citation type="submission" date="2016-07" db="EMBL/GenBank/DDBJ databases">
        <title>De novo transcriptome assembly of four accessions of the metal hyperaccumulator plant Noccaea caerulescens.</title>
        <authorList>
            <person name="Blande D."/>
            <person name="Halimaa P."/>
            <person name="Tervahauta A.I."/>
            <person name="Aarts M.G."/>
            <person name="Karenlampi S.O."/>
        </authorList>
    </citation>
    <scope>NUCLEOTIDE SEQUENCE</scope>
</reference>
<dbReference type="GO" id="GO:0051321">
    <property type="term" value="P:meiotic cell cycle"/>
    <property type="evidence" value="ECO:0007669"/>
    <property type="project" value="UniProtKB-KW"/>
</dbReference>
<dbReference type="PANTHER" id="PTHR23189">
    <property type="entry name" value="RNA RECOGNITION MOTIF-CONTAINING"/>
    <property type="match status" value="1"/>
</dbReference>
<dbReference type="FunFam" id="3.30.70.330:FF:000101">
    <property type="entry name" value="Protein MEI2-like 1"/>
    <property type="match status" value="1"/>
</dbReference>
<sequence length="902" mass="99623">MPSDILESRGVPTPSHFHEDISITPEKQFEFMKTNQMAESGGDRCSSSWTSDSYQLTQQPSLSGALPSVIPNGRSAASDSHWESSLFSSSLSELFSRQLRLPRSDKLAFMSANREEEPSESLEEMEAQTIGNLLPDEDDLFAEVVGEVGYKSRANAGDELDDCDLFSSAGGMELDGDVFSSVGHRDGKRGSNVSVVGEPPRGEILSRILFVRNMDSIIEDYELRVLFEQYGDVRALHTADKNRGFIMVSYYDIRAAQNAARALHNKLLRGAKLDIRYSIPKENPSEKDMSKGALLINNLDSSISNEELNRMIKSYGEIKEIRRTMHDNPQIYIEFFDVRAAEAAFGGLNGLEVAGKQLKLVATCPEGTRYTSQYAAHDAEGCLPKMSFNNTSSGHMGRHFPGIISSTSIDGGSMRAIHNSVGSPVNSFIERHRSLSIPIGFPPSANVIPASKPLGLQEHGHPSDSSNMGIQSMPNLHPHSFPEYLDNFANGSPYKSSTAFSEMVSDGSKANEGFMIHNARGGDGFNGGGIGSPMNQSSRRPNLNLWSNTNTQQQNLSSGMMWPNSPSHINSIPTQRPPVTVFSRAPPIMVNMASSPVHHHIGSAPVLNSPFWDRRQAYVAESLESSGFHVSSHGSMGFPGSSPSHPMEIASHKNFSHVGGNRMDLNSQNAVLRSPQQLSHLFPGRLSSMPGSFDSPNERYRNLSHRRSESSSSNADKKLYELDVDRILRGDDTRTTLMIKNIPNKYTSKMLLSAIDEHCKGTYDFLYLPIDFKNKCNVGYAFINLIEPEKIVPFFKAFNGKKWEKFNSEKVATLTYARIQGKIALIAHFQNSSLMNEDKRCRPILFHTDGPNAGDQEPFPMGSNIRTRPGKPRSSSIDNYNSFSIASVSINREEAPPFLNEN</sequence>
<name>A0A1J3JTM5_NOCCA</name>